<dbReference type="PROSITE" id="PS50885">
    <property type="entry name" value="HAMP"/>
    <property type="match status" value="1"/>
</dbReference>
<dbReference type="Pfam" id="PF02518">
    <property type="entry name" value="HATPase_c"/>
    <property type="match status" value="1"/>
</dbReference>
<evidence type="ECO:0000256" key="15">
    <source>
        <dbReference type="SAM" id="Phobius"/>
    </source>
</evidence>
<feature type="domain" description="PAS" evidence="17">
    <location>
        <begin position="252"/>
        <end position="297"/>
    </location>
</feature>
<name>A0A1J5TJ78_9ZZZZ</name>
<dbReference type="SMART" id="SM00388">
    <property type="entry name" value="HisKA"/>
    <property type="match status" value="1"/>
</dbReference>
<evidence type="ECO:0000259" key="18">
    <source>
        <dbReference type="PROSITE" id="PS50885"/>
    </source>
</evidence>
<dbReference type="SMART" id="SM00387">
    <property type="entry name" value="HATPase_c"/>
    <property type="match status" value="1"/>
</dbReference>
<keyword evidence="8 15" id="KW-0812">Transmembrane</keyword>
<proteinExistence type="predicted"/>
<comment type="caution">
    <text evidence="19">The sequence shown here is derived from an EMBL/GenBank/DDBJ whole genome shotgun (WGS) entry which is preliminary data.</text>
</comment>
<dbReference type="InterPro" id="IPR050351">
    <property type="entry name" value="BphY/WalK/GraS-like"/>
</dbReference>
<keyword evidence="5" id="KW-1003">Cell membrane</keyword>
<dbReference type="EMBL" id="MLJW01000018">
    <property type="protein sequence ID" value="OIR12078.1"/>
    <property type="molecule type" value="Genomic_DNA"/>
</dbReference>
<dbReference type="GO" id="GO:0000155">
    <property type="term" value="F:phosphorelay sensor kinase activity"/>
    <property type="evidence" value="ECO:0007669"/>
    <property type="project" value="InterPro"/>
</dbReference>
<feature type="domain" description="Histidine kinase" evidence="16">
    <location>
        <begin position="371"/>
        <end position="587"/>
    </location>
</feature>
<dbReference type="GO" id="GO:0007234">
    <property type="term" value="P:osmosensory signaling via phosphorelay pathway"/>
    <property type="evidence" value="ECO:0007669"/>
    <property type="project" value="TreeGrafter"/>
</dbReference>
<dbReference type="AlphaFoldDB" id="A0A1J5TJ78"/>
<dbReference type="SMART" id="SM00304">
    <property type="entry name" value="HAMP"/>
    <property type="match status" value="1"/>
</dbReference>
<dbReference type="CDD" id="cd06225">
    <property type="entry name" value="HAMP"/>
    <property type="match status" value="1"/>
</dbReference>
<dbReference type="InterPro" id="IPR000014">
    <property type="entry name" value="PAS"/>
</dbReference>
<dbReference type="Gene3D" id="6.10.340.10">
    <property type="match status" value="1"/>
</dbReference>
<comment type="subcellular location">
    <subcellularLocation>
        <location evidence="3">Cell membrane</location>
    </subcellularLocation>
    <subcellularLocation>
        <location evidence="2">Membrane</location>
        <topology evidence="2">Multi-pass membrane protein</topology>
    </subcellularLocation>
</comment>
<keyword evidence="7 19" id="KW-0808">Transferase</keyword>
<evidence type="ECO:0000256" key="7">
    <source>
        <dbReference type="ARBA" id="ARBA00022679"/>
    </source>
</evidence>
<dbReference type="InterPro" id="IPR036097">
    <property type="entry name" value="HisK_dim/P_sf"/>
</dbReference>
<dbReference type="PROSITE" id="PS50109">
    <property type="entry name" value="HIS_KIN"/>
    <property type="match status" value="1"/>
</dbReference>
<feature type="transmembrane region" description="Helical" evidence="15">
    <location>
        <begin position="7"/>
        <end position="26"/>
    </location>
</feature>
<evidence type="ECO:0000256" key="12">
    <source>
        <dbReference type="ARBA" id="ARBA00022989"/>
    </source>
</evidence>
<accession>A0A1J5TJ78</accession>
<evidence type="ECO:0000313" key="19">
    <source>
        <dbReference type="EMBL" id="OIR12078.1"/>
    </source>
</evidence>
<evidence type="ECO:0000256" key="5">
    <source>
        <dbReference type="ARBA" id="ARBA00022475"/>
    </source>
</evidence>
<comment type="catalytic activity">
    <reaction evidence="1">
        <text>ATP + protein L-histidine = ADP + protein N-phospho-L-histidine.</text>
        <dbReference type="EC" id="2.7.13.3"/>
    </reaction>
</comment>
<evidence type="ECO:0000256" key="2">
    <source>
        <dbReference type="ARBA" id="ARBA00004141"/>
    </source>
</evidence>
<evidence type="ECO:0000256" key="13">
    <source>
        <dbReference type="ARBA" id="ARBA00023012"/>
    </source>
</evidence>
<dbReference type="InterPro" id="IPR004358">
    <property type="entry name" value="Sig_transdc_His_kin-like_C"/>
</dbReference>
<evidence type="ECO:0000256" key="4">
    <source>
        <dbReference type="ARBA" id="ARBA00012438"/>
    </source>
</evidence>
<evidence type="ECO:0000256" key="11">
    <source>
        <dbReference type="ARBA" id="ARBA00022840"/>
    </source>
</evidence>
<dbReference type="PROSITE" id="PS50112">
    <property type="entry name" value="PAS"/>
    <property type="match status" value="1"/>
</dbReference>
<dbReference type="EC" id="2.7.13.3" evidence="4"/>
<dbReference type="CDD" id="cd00130">
    <property type="entry name" value="PAS"/>
    <property type="match status" value="1"/>
</dbReference>
<keyword evidence="14 15" id="KW-0472">Membrane</keyword>
<evidence type="ECO:0000256" key="1">
    <source>
        <dbReference type="ARBA" id="ARBA00000085"/>
    </source>
</evidence>
<dbReference type="Pfam" id="PF00512">
    <property type="entry name" value="HisKA"/>
    <property type="match status" value="1"/>
</dbReference>
<dbReference type="SUPFAM" id="SSF47384">
    <property type="entry name" value="Homodimeric domain of signal transducing histidine kinase"/>
    <property type="match status" value="1"/>
</dbReference>
<dbReference type="SUPFAM" id="SSF55874">
    <property type="entry name" value="ATPase domain of HSP90 chaperone/DNA topoisomerase II/histidine kinase"/>
    <property type="match status" value="1"/>
</dbReference>
<dbReference type="InterPro" id="IPR005467">
    <property type="entry name" value="His_kinase_dom"/>
</dbReference>
<evidence type="ECO:0000256" key="9">
    <source>
        <dbReference type="ARBA" id="ARBA00022741"/>
    </source>
</evidence>
<dbReference type="PANTHER" id="PTHR42878:SF7">
    <property type="entry name" value="SENSOR HISTIDINE KINASE GLRK"/>
    <property type="match status" value="1"/>
</dbReference>
<dbReference type="Pfam" id="PF00989">
    <property type="entry name" value="PAS"/>
    <property type="match status" value="1"/>
</dbReference>
<gene>
    <name evidence="19" type="primary">kinB_1</name>
    <name evidence="19" type="ORF">GALL_63290</name>
</gene>
<keyword evidence="11" id="KW-0067">ATP-binding</keyword>
<evidence type="ECO:0000259" key="17">
    <source>
        <dbReference type="PROSITE" id="PS50112"/>
    </source>
</evidence>
<evidence type="ECO:0000256" key="14">
    <source>
        <dbReference type="ARBA" id="ARBA00023136"/>
    </source>
</evidence>
<dbReference type="GO" id="GO:0005524">
    <property type="term" value="F:ATP binding"/>
    <property type="evidence" value="ECO:0007669"/>
    <property type="project" value="UniProtKB-KW"/>
</dbReference>
<dbReference type="GO" id="GO:0006355">
    <property type="term" value="P:regulation of DNA-templated transcription"/>
    <property type="evidence" value="ECO:0007669"/>
    <property type="project" value="InterPro"/>
</dbReference>
<dbReference type="Gene3D" id="3.30.565.10">
    <property type="entry name" value="Histidine kinase-like ATPase, C-terminal domain"/>
    <property type="match status" value="1"/>
</dbReference>
<dbReference type="InterPro" id="IPR036890">
    <property type="entry name" value="HATPase_C_sf"/>
</dbReference>
<dbReference type="PRINTS" id="PR00344">
    <property type="entry name" value="BCTRLSENSOR"/>
</dbReference>
<evidence type="ECO:0000256" key="8">
    <source>
        <dbReference type="ARBA" id="ARBA00022692"/>
    </source>
</evidence>
<evidence type="ECO:0000256" key="10">
    <source>
        <dbReference type="ARBA" id="ARBA00022777"/>
    </source>
</evidence>
<dbReference type="InterPro" id="IPR003661">
    <property type="entry name" value="HisK_dim/P_dom"/>
</dbReference>
<dbReference type="CDD" id="cd00082">
    <property type="entry name" value="HisKA"/>
    <property type="match status" value="1"/>
</dbReference>
<dbReference type="InterPro" id="IPR013767">
    <property type="entry name" value="PAS_fold"/>
</dbReference>
<sequence>MNIQIVHAFYFIVILIFKIYFIAMRVDLKTKLIISLGFLFLVILLFGILGVFYINKLSADAENIIKNNYETLVFSNNMLKAIDEIPDNKNAVANFESNLAKQEKNITEPGEKPATEDLRKNFEELKVNPGDSSSYNQIRQLLQEINNINQTAIYKKNEIAKHTSDDAIFWLTITFSFLSLVAFTLVMNIPRVIATPVRALSEGIEEIANKNYSKRIYLDQKDEFGDLANTFNIMAGKLDEYEHSNLAKIKFEKRRIETIINQMKDGIIGLDEKKNILFLNAVAENLLGLKESEIIGQYTADIALKNDLMRTLLQNRNVNELKIYTDQKESYFNKDVLDVTNNNEVIGQVIVLRNITPFHELNEAKTNFIATVSHELKTPISSIKMSAQLLADSRISSLTSDQKELLKSITDDADRLLKITSELLNMSQAETGNIQLKLQAVQPETIVEQALQAVLFQSQQKNIVIKKNIPQPLSPVQADAEKTSWVLINFLTNAIKYSPESSAIEISVSQKENKISFSVADHGKGIEEKYLPKIFDRYFKVPGTYERSGTGLGLAISKEFIEAQGGAITVQSVLNEGSIFSFTLNAA</sequence>
<dbReference type="InterPro" id="IPR035965">
    <property type="entry name" value="PAS-like_dom_sf"/>
</dbReference>
<dbReference type="InterPro" id="IPR003660">
    <property type="entry name" value="HAMP_dom"/>
</dbReference>
<dbReference type="Gene3D" id="1.10.287.130">
    <property type="match status" value="1"/>
</dbReference>
<keyword evidence="12 15" id="KW-1133">Transmembrane helix</keyword>
<dbReference type="PANTHER" id="PTHR42878">
    <property type="entry name" value="TWO-COMPONENT HISTIDINE KINASE"/>
    <property type="match status" value="1"/>
</dbReference>
<dbReference type="SUPFAM" id="SSF158472">
    <property type="entry name" value="HAMP domain-like"/>
    <property type="match status" value="1"/>
</dbReference>
<keyword evidence="9" id="KW-0547">Nucleotide-binding</keyword>
<dbReference type="SUPFAM" id="SSF55785">
    <property type="entry name" value="PYP-like sensor domain (PAS domain)"/>
    <property type="match status" value="1"/>
</dbReference>
<feature type="domain" description="HAMP" evidence="18">
    <location>
        <begin position="191"/>
        <end position="243"/>
    </location>
</feature>
<dbReference type="SMART" id="SM00091">
    <property type="entry name" value="PAS"/>
    <property type="match status" value="1"/>
</dbReference>
<dbReference type="GO" id="GO:0000156">
    <property type="term" value="F:phosphorelay response regulator activity"/>
    <property type="evidence" value="ECO:0007669"/>
    <property type="project" value="TreeGrafter"/>
</dbReference>
<keyword evidence="10" id="KW-0418">Kinase</keyword>
<evidence type="ECO:0000256" key="3">
    <source>
        <dbReference type="ARBA" id="ARBA00004236"/>
    </source>
</evidence>
<keyword evidence="13" id="KW-0902">Two-component regulatory system</keyword>
<dbReference type="Gene3D" id="3.30.450.20">
    <property type="entry name" value="PAS domain"/>
    <property type="match status" value="1"/>
</dbReference>
<evidence type="ECO:0000256" key="6">
    <source>
        <dbReference type="ARBA" id="ARBA00022553"/>
    </source>
</evidence>
<reference evidence="19" key="1">
    <citation type="submission" date="2016-10" db="EMBL/GenBank/DDBJ databases">
        <title>Sequence of Gallionella enrichment culture.</title>
        <authorList>
            <person name="Poehlein A."/>
            <person name="Muehling M."/>
            <person name="Daniel R."/>
        </authorList>
    </citation>
    <scope>NUCLEOTIDE SEQUENCE</scope>
</reference>
<keyword evidence="6" id="KW-0597">Phosphoprotein</keyword>
<dbReference type="InterPro" id="IPR003594">
    <property type="entry name" value="HATPase_dom"/>
</dbReference>
<protein>
    <recommendedName>
        <fullName evidence="4">histidine kinase</fullName>
        <ecNumber evidence="4">2.7.13.3</ecNumber>
    </recommendedName>
</protein>
<dbReference type="Pfam" id="PF00672">
    <property type="entry name" value="HAMP"/>
    <property type="match status" value="1"/>
</dbReference>
<organism evidence="19">
    <name type="scientific">mine drainage metagenome</name>
    <dbReference type="NCBI Taxonomy" id="410659"/>
    <lineage>
        <taxon>unclassified sequences</taxon>
        <taxon>metagenomes</taxon>
        <taxon>ecological metagenomes</taxon>
    </lineage>
</organism>
<evidence type="ECO:0000259" key="16">
    <source>
        <dbReference type="PROSITE" id="PS50109"/>
    </source>
</evidence>
<dbReference type="GO" id="GO:0005886">
    <property type="term" value="C:plasma membrane"/>
    <property type="evidence" value="ECO:0007669"/>
    <property type="project" value="UniProtKB-SubCell"/>
</dbReference>
<dbReference type="GO" id="GO:0030295">
    <property type="term" value="F:protein kinase activator activity"/>
    <property type="evidence" value="ECO:0007669"/>
    <property type="project" value="TreeGrafter"/>
</dbReference>
<feature type="transmembrane region" description="Helical" evidence="15">
    <location>
        <begin position="167"/>
        <end position="187"/>
    </location>
</feature>
<dbReference type="NCBIfam" id="TIGR00229">
    <property type="entry name" value="sensory_box"/>
    <property type="match status" value="1"/>
</dbReference>
<dbReference type="FunFam" id="3.30.565.10:FF:000023">
    <property type="entry name" value="PAS domain-containing sensor histidine kinase"/>
    <property type="match status" value="1"/>
</dbReference>
<feature type="transmembrane region" description="Helical" evidence="15">
    <location>
        <begin position="32"/>
        <end position="54"/>
    </location>
</feature>